<evidence type="ECO:0000259" key="4">
    <source>
        <dbReference type="Pfam" id="PF22655"/>
    </source>
</evidence>
<dbReference type="Pfam" id="PF00588">
    <property type="entry name" value="SpoU_methylase"/>
    <property type="match status" value="1"/>
</dbReference>
<dbReference type="GO" id="GO:0032259">
    <property type="term" value="P:methylation"/>
    <property type="evidence" value="ECO:0007669"/>
    <property type="project" value="UniProtKB-KW"/>
</dbReference>
<evidence type="ECO:0000259" key="3">
    <source>
        <dbReference type="Pfam" id="PF00588"/>
    </source>
</evidence>
<organism evidence="5 6">
    <name type="scientific">Paractinoplanes abujensis</name>
    <dbReference type="NCBI Taxonomy" id="882441"/>
    <lineage>
        <taxon>Bacteria</taxon>
        <taxon>Bacillati</taxon>
        <taxon>Actinomycetota</taxon>
        <taxon>Actinomycetes</taxon>
        <taxon>Micromonosporales</taxon>
        <taxon>Micromonosporaceae</taxon>
        <taxon>Paractinoplanes</taxon>
    </lineage>
</organism>
<gene>
    <name evidence="5" type="ORF">BKA14_007706</name>
</gene>
<evidence type="ECO:0000256" key="2">
    <source>
        <dbReference type="ARBA" id="ARBA00022679"/>
    </source>
</evidence>
<evidence type="ECO:0000313" key="5">
    <source>
        <dbReference type="EMBL" id="MBB4697558.1"/>
    </source>
</evidence>
<reference evidence="5 6" key="1">
    <citation type="submission" date="2020-08" db="EMBL/GenBank/DDBJ databases">
        <title>Sequencing the genomes of 1000 actinobacteria strains.</title>
        <authorList>
            <person name="Klenk H.-P."/>
        </authorList>
    </citation>
    <scope>NUCLEOTIDE SEQUENCE [LARGE SCALE GENOMIC DNA]</scope>
    <source>
        <strain evidence="5 6">DSM 45518</strain>
    </source>
</reference>
<dbReference type="PANTHER" id="PTHR43191:SF2">
    <property type="entry name" value="RRNA METHYLTRANSFERASE 3, MITOCHONDRIAL"/>
    <property type="match status" value="1"/>
</dbReference>
<name>A0A7W7CZN2_9ACTN</name>
<dbReference type="InterPro" id="IPR054578">
    <property type="entry name" value="SpoU_sub_bind-like_N"/>
</dbReference>
<evidence type="ECO:0000256" key="1">
    <source>
        <dbReference type="ARBA" id="ARBA00022603"/>
    </source>
</evidence>
<dbReference type="SUPFAM" id="SSF75217">
    <property type="entry name" value="alpha/beta knot"/>
    <property type="match status" value="1"/>
</dbReference>
<dbReference type="Gene3D" id="3.30.1330.30">
    <property type="match status" value="1"/>
</dbReference>
<dbReference type="InterPro" id="IPR001537">
    <property type="entry name" value="SpoU_MeTrfase"/>
</dbReference>
<dbReference type="GO" id="GO:0006396">
    <property type="term" value="P:RNA processing"/>
    <property type="evidence" value="ECO:0007669"/>
    <property type="project" value="InterPro"/>
</dbReference>
<dbReference type="GO" id="GO:0003723">
    <property type="term" value="F:RNA binding"/>
    <property type="evidence" value="ECO:0007669"/>
    <property type="project" value="InterPro"/>
</dbReference>
<dbReference type="AlphaFoldDB" id="A0A7W7CZN2"/>
<dbReference type="Gene3D" id="3.40.1280.10">
    <property type="match status" value="1"/>
</dbReference>
<dbReference type="GO" id="GO:0008173">
    <property type="term" value="F:RNA methyltransferase activity"/>
    <property type="evidence" value="ECO:0007669"/>
    <property type="project" value="InterPro"/>
</dbReference>
<dbReference type="Proteomes" id="UP000542742">
    <property type="component" value="Unassembled WGS sequence"/>
</dbReference>
<keyword evidence="2 5" id="KW-0808">Transferase</keyword>
<dbReference type="InterPro" id="IPR029064">
    <property type="entry name" value="Ribosomal_eL30-like_sf"/>
</dbReference>
<evidence type="ECO:0000313" key="6">
    <source>
        <dbReference type="Proteomes" id="UP000542742"/>
    </source>
</evidence>
<accession>A0A7W7CZN2</accession>
<protein>
    <submittedName>
        <fullName evidence="5">TrmH family RNA methyltransferase</fullName>
    </submittedName>
</protein>
<dbReference type="InterPro" id="IPR029026">
    <property type="entry name" value="tRNA_m1G_MTases_N"/>
</dbReference>
<comment type="caution">
    <text evidence="5">The sequence shown here is derived from an EMBL/GenBank/DDBJ whole genome shotgun (WGS) entry which is preliminary data.</text>
</comment>
<dbReference type="SUPFAM" id="SSF55315">
    <property type="entry name" value="L30e-like"/>
    <property type="match status" value="1"/>
</dbReference>
<dbReference type="Pfam" id="PF22655">
    <property type="entry name" value="SpoU_sub_bind_like"/>
    <property type="match status" value="1"/>
</dbReference>
<dbReference type="RefSeq" id="WP_184955658.1">
    <property type="nucleotide sequence ID" value="NZ_BOMC01000033.1"/>
</dbReference>
<sequence length="262" mass="27833">MSRAVRVSTRNASFQQWQALLTNRTKRHRAGEFLVHGVRPITLAAEYGWEIRDLIYPDRQSLSAWARDMLDRTGARAVAMDPALVAELADKESAELIAVVGMPAPPDLPRADLVVVFDRPSTPGNIGTLIRSADAFGAAAVVVTGHAADPYDPKAVRASTGSLFALPVLQLDRPDRLLDWAAAGGVQLVGTDEHGAVDVADHDLTGPTALLIGNETSGLSAAWREAADVLVRIPITGAASSLNAATAATVILYETSRQRSRG</sequence>
<keyword evidence="6" id="KW-1185">Reference proteome</keyword>
<keyword evidence="1 5" id="KW-0489">Methyltransferase</keyword>
<proteinExistence type="predicted"/>
<dbReference type="InterPro" id="IPR029028">
    <property type="entry name" value="Alpha/beta_knot_MTases"/>
</dbReference>
<feature type="domain" description="tRNA/rRNA methyltransferase SpoU type" evidence="3">
    <location>
        <begin position="113"/>
        <end position="253"/>
    </location>
</feature>
<feature type="domain" description="SpoU L30e-like N-terminal" evidence="4">
    <location>
        <begin position="11"/>
        <end position="93"/>
    </location>
</feature>
<dbReference type="InterPro" id="IPR051259">
    <property type="entry name" value="rRNA_Methyltransferase"/>
</dbReference>
<dbReference type="EMBL" id="JACHMF010000001">
    <property type="protein sequence ID" value="MBB4697558.1"/>
    <property type="molecule type" value="Genomic_DNA"/>
</dbReference>
<dbReference type="PANTHER" id="PTHR43191">
    <property type="entry name" value="RRNA METHYLTRANSFERASE 3"/>
    <property type="match status" value="1"/>
</dbReference>